<dbReference type="InterPro" id="IPR009004">
    <property type="entry name" value="Transposase_Mu_C"/>
</dbReference>
<dbReference type="EMBL" id="JAPHEH010000001">
    <property type="protein sequence ID" value="MDG4475407.1"/>
    <property type="molecule type" value="Genomic_DNA"/>
</dbReference>
<dbReference type="SUPFAM" id="SSF50610">
    <property type="entry name" value="mu transposase, C-terminal domain"/>
    <property type="match status" value="1"/>
</dbReference>
<dbReference type="InterPro" id="IPR036397">
    <property type="entry name" value="RNaseH_sf"/>
</dbReference>
<sequence length="710" mass="81045">MNALYSAKELLGLGLSTLPGTERSIARRAEQENWSFSWQTVQGGPRKMYRAHILPDYIRKAILAREEIDALVPVSPQPLPQDEAVSESQTQKALLKADLLRLYMQAMAIAPWGKKDQARADFLAAYNSGIAYPQIFAALGEINWKTIEGWKIRIKKSNGNTFQLADRRGSCRKGKSGLNETQTDILLRCALHPNKPRIAEAIRMAHSIMRTKGISNGHSEATYRRWLQDWTDRNYHIWVFNREGAKAWNDKCAFYIERDYNLINVGDVVVADGHTLNFEVINPWTGKPKRMTLICFLDMKSGIALGWEIMPTENTAAISSALRRAILRLGKIPQVVYLDNGRAFKSRFFQGTNFEEAGFAGLYERLDIKTIFAWPYHGQSKTVERFFGSFAELERWCPTYTGTSIEHKPPRMMRGERLHRKLHEKATGGHVLTMEEAHRAIAVWFDAHANRPQRGHLDGQTPMELFLEGRGPGVDKAALAYLMMSIEIKTIHRNGVTFQGQNYYAPALYGRRHPVVIRYDLQDTSTIYVFEQDGTYLCEANPVEKVHPAATCLGTEEDKAKLLQHIEFKKGQEKEASATARVFLEQEVLPEHQRQMATIGVLTDDRGQAKQLPAPVIHLDAEKLAREVAENARLQGEADEREFRETLLAMDNSDRFEKLLELEAQGVELAEEWLGFMAFFPKTGDYTNHEEYWESRRMAFTLMYRNQASK</sequence>
<evidence type="ECO:0000259" key="2">
    <source>
        <dbReference type="PROSITE" id="PS51702"/>
    </source>
</evidence>
<dbReference type="GO" id="GO:0003677">
    <property type="term" value="F:DNA binding"/>
    <property type="evidence" value="ECO:0007669"/>
    <property type="project" value="InterPro"/>
</dbReference>
<dbReference type="InterPro" id="IPR009061">
    <property type="entry name" value="DNA-bd_dom_put_sf"/>
</dbReference>
<dbReference type="PANTHER" id="PTHR35004:SF7">
    <property type="entry name" value="INTEGRASE PROTEIN"/>
    <property type="match status" value="1"/>
</dbReference>
<comment type="caution">
    <text evidence="3">The sequence shown here is derived from an EMBL/GenBank/DDBJ whole genome shotgun (WGS) entry which is preliminary data.</text>
</comment>
<dbReference type="InterPro" id="IPR012337">
    <property type="entry name" value="RNaseH-like_sf"/>
</dbReference>
<dbReference type="PROSITE" id="PS50994">
    <property type="entry name" value="INTEGRASE"/>
    <property type="match status" value="1"/>
</dbReference>
<dbReference type="SUPFAM" id="SSF46955">
    <property type="entry name" value="Putative DNA-binding domain"/>
    <property type="match status" value="1"/>
</dbReference>
<name>A0A9X4MEV6_9BACT</name>
<keyword evidence="4" id="KW-1185">Reference proteome</keyword>
<proteinExistence type="predicted"/>
<dbReference type="InterPro" id="IPR036388">
    <property type="entry name" value="WH-like_DNA-bd_sf"/>
</dbReference>
<dbReference type="InterPro" id="IPR001584">
    <property type="entry name" value="Integrase_cat-core"/>
</dbReference>
<evidence type="ECO:0000313" key="3">
    <source>
        <dbReference type="EMBL" id="MDG4475407.1"/>
    </source>
</evidence>
<feature type="domain" description="HTH Mu-type" evidence="2">
    <location>
        <begin position="3"/>
        <end position="70"/>
    </location>
</feature>
<dbReference type="SUPFAM" id="SSF53098">
    <property type="entry name" value="Ribonuclease H-like"/>
    <property type="match status" value="1"/>
</dbReference>
<dbReference type="Gene3D" id="3.30.420.10">
    <property type="entry name" value="Ribonuclease H-like superfamily/Ribonuclease H"/>
    <property type="match status" value="1"/>
</dbReference>
<protein>
    <submittedName>
        <fullName evidence="3">Mu transposase C-terminal domain-containing protein</fullName>
    </submittedName>
</protein>
<evidence type="ECO:0000313" key="4">
    <source>
        <dbReference type="Proteomes" id="UP001154240"/>
    </source>
</evidence>
<dbReference type="Pfam" id="PF09299">
    <property type="entry name" value="Mu-transpos_C"/>
    <property type="match status" value="1"/>
</dbReference>
<dbReference type="PANTHER" id="PTHR35004">
    <property type="entry name" value="TRANSPOSASE RV3428C-RELATED"/>
    <property type="match status" value="1"/>
</dbReference>
<accession>A0A9X4MEV6</accession>
<dbReference type="Gene3D" id="2.30.30.130">
    <property type="entry name" value="Transposase, Mu, C-terminal"/>
    <property type="match status" value="1"/>
</dbReference>
<dbReference type="GO" id="GO:0015074">
    <property type="term" value="P:DNA integration"/>
    <property type="evidence" value="ECO:0007669"/>
    <property type="project" value="InterPro"/>
</dbReference>
<gene>
    <name evidence="3" type="ORF">OLX77_04445</name>
</gene>
<dbReference type="InterPro" id="IPR015378">
    <property type="entry name" value="Transposase-like_Mu_C"/>
</dbReference>
<dbReference type="InterPro" id="IPR003314">
    <property type="entry name" value="Mu-type_HTH"/>
</dbReference>
<reference evidence="3" key="1">
    <citation type="journal article" date="2022" name="bioRxiv">
        <title>Thiovibrio frasassiensisgen. nov., sp. nov., an autotrophic, elemental sulfur disproportionating bacterium isolated from sulfidic karst sediment, and proposal of Thiovibrionaceae fam. nov.</title>
        <authorList>
            <person name="Aronson H."/>
            <person name="Thomas C."/>
            <person name="Bhattacharyya M."/>
            <person name="Eckstein S."/>
            <person name="Jensen S."/>
            <person name="Barco R."/>
            <person name="Macalady J."/>
            <person name="Amend J."/>
        </authorList>
    </citation>
    <scope>NUCLEOTIDE SEQUENCE</scope>
    <source>
        <strain evidence="3">RS19-109</strain>
    </source>
</reference>
<reference evidence="3" key="2">
    <citation type="submission" date="2022-10" db="EMBL/GenBank/DDBJ databases">
        <authorList>
            <person name="Aronson H.S."/>
        </authorList>
    </citation>
    <scope>NUCLEOTIDE SEQUENCE</scope>
    <source>
        <strain evidence="3">RS19-109</strain>
    </source>
</reference>
<dbReference type="RefSeq" id="WP_307632379.1">
    <property type="nucleotide sequence ID" value="NZ_JAPHEH010000001.1"/>
</dbReference>
<feature type="domain" description="Integrase catalytic" evidence="1">
    <location>
        <begin position="255"/>
        <end position="470"/>
    </location>
</feature>
<dbReference type="AlphaFoldDB" id="A0A9X4MEV6"/>
<dbReference type="Gene3D" id="1.10.10.10">
    <property type="entry name" value="Winged helix-like DNA-binding domain superfamily/Winged helix DNA-binding domain"/>
    <property type="match status" value="1"/>
</dbReference>
<evidence type="ECO:0000259" key="1">
    <source>
        <dbReference type="PROSITE" id="PS50994"/>
    </source>
</evidence>
<dbReference type="PROSITE" id="PS51702">
    <property type="entry name" value="HTH_MU"/>
    <property type="match status" value="1"/>
</dbReference>
<dbReference type="Proteomes" id="UP001154240">
    <property type="component" value="Unassembled WGS sequence"/>
</dbReference>
<organism evidence="3 4">
    <name type="scientific">Thiovibrio frasassiensis</name>
    <dbReference type="NCBI Taxonomy" id="2984131"/>
    <lineage>
        <taxon>Bacteria</taxon>
        <taxon>Pseudomonadati</taxon>
        <taxon>Thermodesulfobacteriota</taxon>
        <taxon>Desulfobulbia</taxon>
        <taxon>Desulfobulbales</taxon>
        <taxon>Thiovibrionaceae</taxon>
        <taxon>Thiovibrio</taxon>
    </lineage>
</organism>